<evidence type="ECO:0008006" key="3">
    <source>
        <dbReference type="Google" id="ProtNLM"/>
    </source>
</evidence>
<keyword evidence="1" id="KW-0732">Signal</keyword>
<proteinExistence type="predicted"/>
<feature type="chain" id="PRO_5044294629" description="Tetratricopeptide repeat protein" evidence="1">
    <location>
        <begin position="29"/>
        <end position="356"/>
    </location>
</feature>
<accession>A0AB38YHG3</accession>
<reference evidence="2" key="1">
    <citation type="submission" date="2022-07" db="EMBL/GenBank/DDBJ databases">
        <title>Complete genome sequence of Salinispirillum sp. LH10-3-1 capable of multiple carbohydrate inversion isolated from a soda lake.</title>
        <authorList>
            <person name="Liu J."/>
            <person name="Zhai Y."/>
            <person name="Zhang H."/>
            <person name="Yang H."/>
            <person name="Qu J."/>
            <person name="Li J."/>
        </authorList>
    </citation>
    <scope>NUCLEOTIDE SEQUENCE</scope>
    <source>
        <strain evidence="2">LH 10-3-1</strain>
    </source>
</reference>
<feature type="signal peptide" evidence="1">
    <location>
        <begin position="1"/>
        <end position="28"/>
    </location>
</feature>
<dbReference type="Gene3D" id="1.25.40.10">
    <property type="entry name" value="Tetratricopeptide repeat domain"/>
    <property type="match status" value="1"/>
</dbReference>
<sequence length="356" mass="40057">MVIKVPLRRCLLPSIISGVLWLPLSATHATELSAELRDIQPLTSAGRYFAARDALLELQTAYPASSRLQLELALIHIRLKNYPKALEQSTAVLEDPELPDAVRVQVQLLYLSTRRQQEQQTRTHSLVAAQLQLSYLPVLELGQVNGSLRYQRNANIATLNMSGYPLYLGGIATVEGYFYNDTAGDTDTLYLDLSTGLQAQVRNLTLNTQGGVVVTTEALLPYAQSGVLLQLSQQVAIAYRLKGIWYQDNIDPWQHRITGYWTLNDNWSTTAQLTIEDFIDNDELYLSWFGAVTWQGPRPITVDVKHSEFDTTHDTQLNVSTDLAASPNWTLRPSVGYWATDSWQGWRFSIGTQWTI</sequence>
<dbReference type="RefSeq" id="WP_304996105.1">
    <property type="nucleotide sequence ID" value="NZ_CP101717.1"/>
</dbReference>
<name>A0AB38YHG3_9GAMM</name>
<dbReference type="AlphaFoldDB" id="A0AB38YHG3"/>
<evidence type="ECO:0000256" key="1">
    <source>
        <dbReference type="SAM" id="SignalP"/>
    </source>
</evidence>
<protein>
    <recommendedName>
        <fullName evidence="3">Tetratricopeptide repeat protein</fullName>
    </recommendedName>
</protein>
<gene>
    <name evidence="2" type="ORF">NFC81_03240</name>
</gene>
<organism evidence="2">
    <name type="scientific">Salinispirillum sp. LH 10-3-1</name>
    <dbReference type="NCBI Taxonomy" id="2952525"/>
    <lineage>
        <taxon>Bacteria</taxon>
        <taxon>Pseudomonadati</taxon>
        <taxon>Pseudomonadota</taxon>
        <taxon>Gammaproteobacteria</taxon>
        <taxon>Oceanospirillales</taxon>
        <taxon>Saccharospirillaceae</taxon>
        <taxon>Salinispirillum</taxon>
    </lineage>
</organism>
<dbReference type="InterPro" id="IPR011990">
    <property type="entry name" value="TPR-like_helical_dom_sf"/>
</dbReference>
<dbReference type="EMBL" id="CP101717">
    <property type="protein sequence ID" value="WLD58819.1"/>
    <property type="molecule type" value="Genomic_DNA"/>
</dbReference>
<evidence type="ECO:0000313" key="2">
    <source>
        <dbReference type="EMBL" id="WLD58819.1"/>
    </source>
</evidence>